<feature type="transmembrane region" description="Helical" evidence="1">
    <location>
        <begin position="51"/>
        <end position="71"/>
    </location>
</feature>
<feature type="transmembrane region" description="Helical" evidence="1">
    <location>
        <begin position="155"/>
        <end position="175"/>
    </location>
</feature>
<keyword evidence="2" id="KW-1185">Reference proteome</keyword>
<dbReference type="PANTHER" id="PTHR35307">
    <property type="entry name" value="PROTEIN, PUTATIVE-RELATED"/>
    <property type="match status" value="1"/>
</dbReference>
<evidence type="ECO:0000313" key="3">
    <source>
        <dbReference type="RefSeq" id="XP_011072157.1"/>
    </source>
</evidence>
<keyword evidence="1" id="KW-1133">Transmembrane helix</keyword>
<feature type="transmembrane region" description="Helical" evidence="1">
    <location>
        <begin position="20"/>
        <end position="39"/>
    </location>
</feature>
<keyword evidence="1" id="KW-0812">Transmembrane</keyword>
<dbReference type="RefSeq" id="XP_011072157.1">
    <property type="nucleotide sequence ID" value="XM_011073855.1"/>
</dbReference>
<feature type="transmembrane region" description="Helical" evidence="1">
    <location>
        <begin position="273"/>
        <end position="297"/>
    </location>
</feature>
<dbReference type="KEGG" id="sind:105157447"/>
<reference evidence="3" key="1">
    <citation type="submission" date="2025-08" db="UniProtKB">
        <authorList>
            <consortium name="RefSeq"/>
        </authorList>
    </citation>
    <scope>IDENTIFICATION</scope>
</reference>
<sequence length="726" mass="82571">MPGDDAIAADVEKQLEAPMPWIGVYVAAASLICTLAMAADTFHGFRSKKHWFPSKFFSLNATSLTLLAVAMKLPVDLTTRMWATTDRLAKVSSMIFMSTAMGNFMTCLGSMDDKDILMNVTALGILVITVIVNVCVQIIQMRRFLFDRRMFAEEILAASSMLLLLVMVASSAVMVPATKRYLESKYHEMLKMASDEQLLESMEEGNLVFDKLRLRIQKYWVMAETSSPQFVIARSVTCTASGFVCLLTALILVQAEIRMLIKYRTINVTASKYGWSSTWIVIAQSIGVAVGIIAPAFRCYTAIKFKCSEKGKRSFKDEFKIEAYWTQRLVEWKESSLPLQIRDHKWRKVLHNTKGLILTFLVKVQILIVLSSKGVRFLSFCFASPIFSCFHCITRLKNLFSSSTSRVHGISESELRSELDLSRYVLLLQGEVELPQRIQINICNEVDKLIQTGKKQQPKNLISLLHKIGNFRGLKEVDRNQVPSLHSQEPPKCWSLPLVTLTSIASALPNIPKHKVKWLLQSVDEGLFYVNLIEKSLDNKGNLENSRHAADAIWVGVELYRKWQDNDLHETSRKGGNSKETLQELSKQGEKTIIDFKREVKDFLMDNPLNWPVKVIAANSMYRICQRLLMAYEGDCLPTDEELFKQLCNMIANIMAACLTNLMHVIIMKCHRKGITDKEKSVHQAALLLGETEEILRILQQHTAARSNPDESEFIEKWCNLIRRKY</sequence>
<feature type="transmembrane region" description="Helical" evidence="1">
    <location>
        <begin position="231"/>
        <end position="253"/>
    </location>
</feature>
<dbReference type="OrthoDB" id="1915303at2759"/>
<dbReference type="AlphaFoldDB" id="A0A6I9SX43"/>
<organism evidence="2 3">
    <name type="scientific">Sesamum indicum</name>
    <name type="common">Oriental sesame</name>
    <name type="synonym">Sesamum orientale</name>
    <dbReference type="NCBI Taxonomy" id="4182"/>
    <lineage>
        <taxon>Eukaryota</taxon>
        <taxon>Viridiplantae</taxon>
        <taxon>Streptophyta</taxon>
        <taxon>Embryophyta</taxon>
        <taxon>Tracheophyta</taxon>
        <taxon>Spermatophyta</taxon>
        <taxon>Magnoliopsida</taxon>
        <taxon>eudicotyledons</taxon>
        <taxon>Gunneridae</taxon>
        <taxon>Pentapetalae</taxon>
        <taxon>asterids</taxon>
        <taxon>lamiids</taxon>
        <taxon>Lamiales</taxon>
        <taxon>Pedaliaceae</taxon>
        <taxon>Sesamum</taxon>
    </lineage>
</organism>
<dbReference type="PANTHER" id="PTHR35307:SF3">
    <property type="entry name" value="DUF4220 DOMAIN-CONTAINING PROTEIN"/>
    <property type="match status" value="1"/>
</dbReference>
<gene>
    <name evidence="3" type="primary">LOC105157447</name>
</gene>
<feature type="transmembrane region" description="Helical" evidence="1">
    <location>
        <begin position="116"/>
        <end position="139"/>
    </location>
</feature>
<feature type="transmembrane region" description="Helical" evidence="1">
    <location>
        <begin position="91"/>
        <end position="109"/>
    </location>
</feature>
<name>A0A6I9SX43_SESIN</name>
<protein>
    <submittedName>
        <fullName evidence="3">Uncharacterized protein LOC105157447</fullName>
    </submittedName>
</protein>
<dbReference type="InParanoid" id="A0A6I9SX43"/>
<evidence type="ECO:0000256" key="1">
    <source>
        <dbReference type="SAM" id="Phobius"/>
    </source>
</evidence>
<dbReference type="GeneID" id="105157447"/>
<accession>A0A6I9SX43</accession>
<keyword evidence="1" id="KW-0472">Membrane</keyword>
<dbReference type="Proteomes" id="UP000504604">
    <property type="component" value="Linkage group LG3"/>
</dbReference>
<proteinExistence type="predicted"/>
<evidence type="ECO:0000313" key="2">
    <source>
        <dbReference type="Proteomes" id="UP000504604"/>
    </source>
</evidence>
<dbReference type="Gramene" id="SIN_1020357.t">
    <property type="protein sequence ID" value="SIN_1020357.t.cds1"/>
    <property type="gene ID" value="SIN_1020357"/>
</dbReference>